<gene>
    <name evidence="7" type="ORF">ACFQNJ_03320</name>
</gene>
<dbReference type="PANTHER" id="PTHR48111:SF67">
    <property type="entry name" value="TRANSCRIPTIONAL REGULATORY PROTEIN TCTD"/>
    <property type="match status" value="1"/>
</dbReference>
<dbReference type="SMART" id="SM00862">
    <property type="entry name" value="Trans_reg_C"/>
    <property type="match status" value="1"/>
</dbReference>
<evidence type="ECO:0000256" key="1">
    <source>
        <dbReference type="ARBA" id="ARBA00023015"/>
    </source>
</evidence>
<dbReference type="PROSITE" id="PS50110">
    <property type="entry name" value="RESPONSE_REGULATORY"/>
    <property type="match status" value="1"/>
</dbReference>
<dbReference type="Gene3D" id="3.40.50.2300">
    <property type="match status" value="1"/>
</dbReference>
<dbReference type="SUPFAM" id="SSF46894">
    <property type="entry name" value="C-terminal effector domain of the bipartite response regulators"/>
    <property type="match status" value="1"/>
</dbReference>
<dbReference type="RefSeq" id="WP_382253818.1">
    <property type="nucleotide sequence ID" value="NZ_JBHTBX010000002.1"/>
</dbReference>
<dbReference type="InterPro" id="IPR011006">
    <property type="entry name" value="CheY-like_superfamily"/>
</dbReference>
<reference evidence="8" key="1">
    <citation type="journal article" date="2019" name="Int. J. Syst. Evol. Microbiol.">
        <title>The Global Catalogue of Microorganisms (GCM) 10K type strain sequencing project: providing services to taxonomists for standard genome sequencing and annotation.</title>
        <authorList>
            <consortium name="The Broad Institute Genomics Platform"/>
            <consortium name="The Broad Institute Genome Sequencing Center for Infectious Disease"/>
            <person name="Wu L."/>
            <person name="Ma J."/>
        </authorList>
    </citation>
    <scope>NUCLEOTIDE SEQUENCE [LARGE SCALE GENOMIC DNA]</scope>
    <source>
        <strain evidence="8">CCUG 54518</strain>
    </source>
</reference>
<feature type="coiled-coil region" evidence="5">
    <location>
        <begin position="178"/>
        <end position="205"/>
    </location>
</feature>
<dbReference type="CDD" id="cd17574">
    <property type="entry name" value="REC_OmpR"/>
    <property type="match status" value="1"/>
</dbReference>
<evidence type="ECO:0000313" key="8">
    <source>
        <dbReference type="Proteomes" id="UP001596495"/>
    </source>
</evidence>
<feature type="modified residue" description="4-aspartylphosphate" evidence="4">
    <location>
        <position position="51"/>
    </location>
</feature>
<dbReference type="EMBL" id="JBHTBX010000002">
    <property type="protein sequence ID" value="MFC7433536.1"/>
    <property type="molecule type" value="Genomic_DNA"/>
</dbReference>
<sequence length="226" mass="24843">MRVLLVEDHDDLREATLGVLDANGFVAQGIASAEEFDDLLQHQRPQLYVIDLNLPGEDGLSLTRRIRAAQPLAGIVMTTARTQVTDRVLGYESGADIYLPKPVHPAELVAALRSLAGRLVPRAGDPEDGAVLESQTRILRGSRGAVRLSESEQRLLSALASAKHGMLERWQVAIHMGSAEADISKDSLQNRISQLRKKMVQSLGEGEHIRSVRKEGYKLCVNLQLR</sequence>
<proteinExistence type="predicted"/>
<dbReference type="InterPro" id="IPR001789">
    <property type="entry name" value="Sig_transdc_resp-reg_receiver"/>
</dbReference>
<protein>
    <submittedName>
        <fullName evidence="7">Response regulator transcription factor</fullName>
    </submittedName>
</protein>
<keyword evidence="1" id="KW-0805">Transcription regulation</keyword>
<evidence type="ECO:0000256" key="3">
    <source>
        <dbReference type="ARBA" id="ARBA00023163"/>
    </source>
</evidence>
<evidence type="ECO:0000259" key="6">
    <source>
        <dbReference type="PROSITE" id="PS50110"/>
    </source>
</evidence>
<dbReference type="PANTHER" id="PTHR48111">
    <property type="entry name" value="REGULATOR OF RPOS"/>
    <property type="match status" value="1"/>
</dbReference>
<dbReference type="Pfam" id="PF00072">
    <property type="entry name" value="Response_reg"/>
    <property type="match status" value="1"/>
</dbReference>
<evidence type="ECO:0000256" key="5">
    <source>
        <dbReference type="SAM" id="Coils"/>
    </source>
</evidence>
<keyword evidence="3" id="KW-0804">Transcription</keyword>
<dbReference type="InterPro" id="IPR001867">
    <property type="entry name" value="OmpR/PhoB-type_DNA-bd"/>
</dbReference>
<keyword evidence="8" id="KW-1185">Reference proteome</keyword>
<dbReference type="InterPro" id="IPR039420">
    <property type="entry name" value="WalR-like"/>
</dbReference>
<accession>A0ABW2R686</accession>
<dbReference type="InterPro" id="IPR016032">
    <property type="entry name" value="Sig_transdc_resp-reg_C-effctor"/>
</dbReference>
<dbReference type="Gene3D" id="1.10.10.10">
    <property type="entry name" value="Winged helix-like DNA-binding domain superfamily/Winged helix DNA-binding domain"/>
    <property type="match status" value="1"/>
</dbReference>
<comment type="caution">
    <text evidence="7">The sequence shown here is derived from an EMBL/GenBank/DDBJ whole genome shotgun (WGS) entry which is preliminary data.</text>
</comment>
<keyword evidence="5" id="KW-0175">Coiled coil</keyword>
<evidence type="ECO:0000313" key="7">
    <source>
        <dbReference type="EMBL" id="MFC7433536.1"/>
    </source>
</evidence>
<organism evidence="7 8">
    <name type="scientific">Hydrogenophaga bisanensis</name>
    <dbReference type="NCBI Taxonomy" id="439611"/>
    <lineage>
        <taxon>Bacteria</taxon>
        <taxon>Pseudomonadati</taxon>
        <taxon>Pseudomonadota</taxon>
        <taxon>Betaproteobacteria</taxon>
        <taxon>Burkholderiales</taxon>
        <taxon>Comamonadaceae</taxon>
        <taxon>Hydrogenophaga</taxon>
    </lineage>
</organism>
<keyword evidence="2" id="KW-0238">DNA-binding</keyword>
<dbReference type="Pfam" id="PF00486">
    <property type="entry name" value="Trans_reg_C"/>
    <property type="match status" value="1"/>
</dbReference>
<feature type="domain" description="Response regulatory" evidence="6">
    <location>
        <begin position="2"/>
        <end position="116"/>
    </location>
</feature>
<dbReference type="SUPFAM" id="SSF52172">
    <property type="entry name" value="CheY-like"/>
    <property type="match status" value="1"/>
</dbReference>
<evidence type="ECO:0000256" key="2">
    <source>
        <dbReference type="ARBA" id="ARBA00023125"/>
    </source>
</evidence>
<keyword evidence="4" id="KW-0597">Phosphoprotein</keyword>
<dbReference type="InterPro" id="IPR036388">
    <property type="entry name" value="WH-like_DNA-bd_sf"/>
</dbReference>
<evidence type="ECO:0000256" key="4">
    <source>
        <dbReference type="PROSITE-ProRule" id="PRU00169"/>
    </source>
</evidence>
<dbReference type="SMART" id="SM00448">
    <property type="entry name" value="REC"/>
    <property type="match status" value="1"/>
</dbReference>
<dbReference type="Proteomes" id="UP001596495">
    <property type="component" value="Unassembled WGS sequence"/>
</dbReference>
<name>A0ABW2R686_9BURK</name>